<feature type="region of interest" description="Disordered" evidence="1">
    <location>
        <begin position="346"/>
        <end position="388"/>
    </location>
</feature>
<dbReference type="SMART" id="SM00530">
    <property type="entry name" value="HTH_XRE"/>
    <property type="match status" value="1"/>
</dbReference>
<evidence type="ECO:0000313" key="3">
    <source>
        <dbReference type="EMBL" id="GHF33932.1"/>
    </source>
</evidence>
<dbReference type="EMBL" id="BNBD01000002">
    <property type="protein sequence ID" value="GHF33932.1"/>
    <property type="molecule type" value="Genomic_DNA"/>
</dbReference>
<protein>
    <recommendedName>
        <fullName evidence="2">HTH cro/C1-type domain-containing protein</fullName>
    </recommendedName>
</protein>
<evidence type="ECO:0000259" key="2">
    <source>
        <dbReference type="PROSITE" id="PS50943"/>
    </source>
</evidence>
<proteinExistence type="predicted"/>
<reference evidence="3" key="1">
    <citation type="journal article" date="2014" name="Int. J. Syst. Evol. Microbiol.">
        <title>Complete genome sequence of Corynebacterium casei LMG S-19264T (=DSM 44701T), isolated from a smear-ripened cheese.</title>
        <authorList>
            <consortium name="US DOE Joint Genome Institute (JGI-PGF)"/>
            <person name="Walter F."/>
            <person name="Albersmeier A."/>
            <person name="Kalinowski J."/>
            <person name="Ruckert C."/>
        </authorList>
    </citation>
    <scope>NUCLEOTIDE SEQUENCE</scope>
    <source>
        <strain evidence="3">JCM 4059</strain>
    </source>
</reference>
<name>A0A919EBN9_9ACTN</name>
<sequence length="388" mass="43665">MGGEGIATIGFLGDSSGRITPVWVIQLPFTRTEFRTRAYAHNALHVPWASCHGWGRMDVKRRNGANGSADGGAATTAAVFGEVLRHHRECAGLTQEDLAAKIPCDRTLVTRVEAGKRVPQERFVAVCDQLLGTGDMFTTLWRRIDWYPHTTHPDWLKRWVEMEANAEALRAYETDVMPGLLQTEEYARALMSQFFSGRELDDRVAARMSRQQGFMKVDGPLLVVVLDESAIRNVVGGGDVMRDQCEQLLLAGQRPNMRVQVAPFNLPLIKPKTAMSLITLADGEQWLYSESLEAGHFINDPALIARYTRIYDVLRADCLSASDSAAFIGDAMEGYGRNGDMAQEHLQRERRWELSGSRVDEKQLQRNPRRGLRGNRPRYPRIRPREGQ</sequence>
<dbReference type="Proteomes" id="UP000638313">
    <property type="component" value="Unassembled WGS sequence"/>
</dbReference>
<dbReference type="Gene3D" id="1.10.260.40">
    <property type="entry name" value="lambda repressor-like DNA-binding domains"/>
    <property type="match status" value="1"/>
</dbReference>
<dbReference type="Pfam" id="PF13560">
    <property type="entry name" value="HTH_31"/>
    <property type="match status" value="1"/>
</dbReference>
<feature type="domain" description="HTH cro/C1-type" evidence="2">
    <location>
        <begin position="84"/>
        <end position="119"/>
    </location>
</feature>
<keyword evidence="4" id="KW-1185">Reference proteome</keyword>
<dbReference type="AlphaFoldDB" id="A0A919EBN9"/>
<dbReference type="SUPFAM" id="SSF47413">
    <property type="entry name" value="lambda repressor-like DNA-binding domains"/>
    <property type="match status" value="1"/>
</dbReference>
<dbReference type="InterPro" id="IPR001387">
    <property type="entry name" value="Cro/C1-type_HTH"/>
</dbReference>
<reference evidence="3" key="2">
    <citation type="submission" date="2020-09" db="EMBL/GenBank/DDBJ databases">
        <authorList>
            <person name="Sun Q."/>
            <person name="Ohkuma M."/>
        </authorList>
    </citation>
    <scope>NUCLEOTIDE SEQUENCE</scope>
    <source>
        <strain evidence="3">JCM 4059</strain>
    </source>
</reference>
<evidence type="ECO:0000313" key="4">
    <source>
        <dbReference type="Proteomes" id="UP000638313"/>
    </source>
</evidence>
<accession>A0A919EBN9</accession>
<dbReference type="PROSITE" id="PS50943">
    <property type="entry name" value="HTH_CROC1"/>
    <property type="match status" value="1"/>
</dbReference>
<dbReference type="InterPro" id="IPR010982">
    <property type="entry name" value="Lambda_DNA-bd_dom_sf"/>
</dbReference>
<comment type="caution">
    <text evidence="3">The sequence shown here is derived from an EMBL/GenBank/DDBJ whole genome shotgun (WGS) entry which is preliminary data.</text>
</comment>
<dbReference type="InterPro" id="IPR043917">
    <property type="entry name" value="DUF5753"/>
</dbReference>
<dbReference type="Pfam" id="PF19054">
    <property type="entry name" value="DUF5753"/>
    <property type="match status" value="1"/>
</dbReference>
<feature type="compositionally biased region" description="Basic and acidic residues" evidence="1">
    <location>
        <begin position="346"/>
        <end position="364"/>
    </location>
</feature>
<evidence type="ECO:0000256" key="1">
    <source>
        <dbReference type="SAM" id="MobiDB-lite"/>
    </source>
</evidence>
<gene>
    <name evidence="3" type="ORF">GCM10010218_13840</name>
</gene>
<dbReference type="GO" id="GO:0003677">
    <property type="term" value="F:DNA binding"/>
    <property type="evidence" value="ECO:0007669"/>
    <property type="project" value="InterPro"/>
</dbReference>
<organism evidence="3 4">
    <name type="scientific">Streptomyces mashuensis</name>
    <dbReference type="NCBI Taxonomy" id="33904"/>
    <lineage>
        <taxon>Bacteria</taxon>
        <taxon>Bacillati</taxon>
        <taxon>Actinomycetota</taxon>
        <taxon>Actinomycetes</taxon>
        <taxon>Kitasatosporales</taxon>
        <taxon>Streptomycetaceae</taxon>
        <taxon>Streptomyces</taxon>
    </lineage>
</organism>
<dbReference type="CDD" id="cd00093">
    <property type="entry name" value="HTH_XRE"/>
    <property type="match status" value="1"/>
</dbReference>
<feature type="compositionally biased region" description="Basic residues" evidence="1">
    <location>
        <begin position="367"/>
        <end position="382"/>
    </location>
</feature>